<evidence type="ECO:0000313" key="1">
    <source>
        <dbReference type="EMBL" id="SVA07445.1"/>
    </source>
</evidence>
<organism evidence="1">
    <name type="scientific">marine metagenome</name>
    <dbReference type="NCBI Taxonomy" id="408172"/>
    <lineage>
        <taxon>unclassified sequences</taxon>
        <taxon>metagenomes</taxon>
        <taxon>ecological metagenomes</taxon>
    </lineage>
</organism>
<protein>
    <submittedName>
        <fullName evidence="1">Uncharacterized protein</fullName>
    </submittedName>
</protein>
<accession>A0A381STV3</accession>
<dbReference type="AlphaFoldDB" id="A0A381STV3"/>
<reference evidence="1" key="1">
    <citation type="submission" date="2018-05" db="EMBL/GenBank/DDBJ databases">
        <authorList>
            <person name="Lanie J.A."/>
            <person name="Ng W.-L."/>
            <person name="Kazmierczak K.M."/>
            <person name="Andrzejewski T.M."/>
            <person name="Davidsen T.M."/>
            <person name="Wayne K.J."/>
            <person name="Tettelin H."/>
            <person name="Glass J.I."/>
            <person name="Rusch D."/>
            <person name="Podicherti R."/>
            <person name="Tsui H.-C.T."/>
            <person name="Winkler M.E."/>
        </authorList>
    </citation>
    <scope>NUCLEOTIDE SEQUENCE</scope>
</reference>
<dbReference type="EMBL" id="UINC01003566">
    <property type="protein sequence ID" value="SVA07445.1"/>
    <property type="molecule type" value="Genomic_DNA"/>
</dbReference>
<sequence>VSRKTFSALLNGKSCISPEAKTRDLAIGEIVGLHAKEGSIDLETKCIVIITLDTLNPSKYTLKSLA</sequence>
<feature type="non-terminal residue" evidence="1">
    <location>
        <position position="1"/>
    </location>
</feature>
<gene>
    <name evidence="1" type="ORF">METZ01_LOCUS60299</name>
</gene>
<proteinExistence type="predicted"/>
<name>A0A381STV3_9ZZZZ</name>